<evidence type="ECO:0000256" key="1">
    <source>
        <dbReference type="SAM" id="MobiDB-lite"/>
    </source>
</evidence>
<organism evidence="3 4">
    <name type="scientific">Aspergillus ruber (strain CBS 135680)</name>
    <dbReference type="NCBI Taxonomy" id="1388766"/>
    <lineage>
        <taxon>Eukaryota</taxon>
        <taxon>Fungi</taxon>
        <taxon>Dikarya</taxon>
        <taxon>Ascomycota</taxon>
        <taxon>Pezizomycotina</taxon>
        <taxon>Eurotiomycetes</taxon>
        <taxon>Eurotiomycetidae</taxon>
        <taxon>Eurotiales</taxon>
        <taxon>Aspergillaceae</taxon>
        <taxon>Aspergillus</taxon>
        <taxon>Aspergillus subgen. Aspergillus</taxon>
    </lineage>
</organism>
<proteinExistence type="predicted"/>
<accession>A0A017SQE3</accession>
<dbReference type="AlphaFoldDB" id="A0A017SQE3"/>
<dbReference type="EMBL" id="KK088413">
    <property type="protein sequence ID" value="EYE98485.1"/>
    <property type="molecule type" value="Genomic_DNA"/>
</dbReference>
<reference evidence="4" key="1">
    <citation type="journal article" date="2014" name="Nat. Commun.">
        <title>Genomic adaptations of the halophilic Dead Sea filamentous fungus Eurotium rubrum.</title>
        <authorList>
            <person name="Kis-Papo T."/>
            <person name="Weig A.R."/>
            <person name="Riley R."/>
            <person name="Persoh D."/>
            <person name="Salamov A."/>
            <person name="Sun H."/>
            <person name="Lipzen A."/>
            <person name="Wasser S.P."/>
            <person name="Rambold G."/>
            <person name="Grigoriev I.V."/>
            <person name="Nevo E."/>
        </authorList>
    </citation>
    <scope>NUCLEOTIDE SEQUENCE [LARGE SCALE GENOMIC DNA]</scope>
    <source>
        <strain evidence="4">CBS 135680</strain>
    </source>
</reference>
<evidence type="ECO:0000313" key="4">
    <source>
        <dbReference type="Proteomes" id="UP000019804"/>
    </source>
</evidence>
<dbReference type="Proteomes" id="UP000019804">
    <property type="component" value="Unassembled WGS sequence"/>
</dbReference>
<sequence length="53" mass="6099">MILDVYHNHTLLYMIFCSMFGQNIQRGSQKKKKKSYSSGTTLNNSNGTRLNTK</sequence>
<keyword evidence="2" id="KW-1133">Transmembrane helix</keyword>
<dbReference type="RefSeq" id="XP_040642173.1">
    <property type="nucleotide sequence ID" value="XM_040777982.1"/>
</dbReference>
<dbReference type="HOGENOM" id="CLU_3068246_0_0_1"/>
<gene>
    <name evidence="3" type="ORF">EURHEDRAFT_213153</name>
</gene>
<name>A0A017SQE3_ASPRC</name>
<evidence type="ECO:0000313" key="3">
    <source>
        <dbReference type="EMBL" id="EYE98485.1"/>
    </source>
</evidence>
<keyword evidence="2" id="KW-0812">Transmembrane</keyword>
<evidence type="ECO:0000256" key="2">
    <source>
        <dbReference type="SAM" id="Phobius"/>
    </source>
</evidence>
<feature type="region of interest" description="Disordered" evidence="1">
    <location>
        <begin position="28"/>
        <end position="53"/>
    </location>
</feature>
<keyword evidence="4" id="KW-1185">Reference proteome</keyword>
<feature type="transmembrane region" description="Helical" evidence="2">
    <location>
        <begin position="6"/>
        <end position="24"/>
    </location>
</feature>
<feature type="compositionally biased region" description="Polar residues" evidence="1">
    <location>
        <begin position="39"/>
        <end position="53"/>
    </location>
</feature>
<protein>
    <submittedName>
        <fullName evidence="3">Uncharacterized protein</fullName>
    </submittedName>
</protein>
<keyword evidence="2" id="KW-0472">Membrane</keyword>
<dbReference type="GeneID" id="63693106"/>